<proteinExistence type="predicted"/>
<dbReference type="AlphaFoldDB" id="A0A444IV10"/>
<feature type="region of interest" description="Disordered" evidence="1">
    <location>
        <begin position="1"/>
        <end position="31"/>
    </location>
</feature>
<gene>
    <name evidence="3" type="ORF">H206_03306</name>
</gene>
<comment type="caution">
    <text evidence="3">The sequence shown here is derived from an EMBL/GenBank/DDBJ whole genome shotgun (WGS) entry which is preliminary data.</text>
</comment>
<dbReference type="Proteomes" id="UP000287853">
    <property type="component" value="Unassembled WGS sequence"/>
</dbReference>
<dbReference type="InterPro" id="IPR036812">
    <property type="entry name" value="NAD(P)_OxRdtase_dom_sf"/>
</dbReference>
<sequence length="412" mass="45942">MKKQEKTSEQPSSYSPEPPVSPSVPAREFGKTGLKMPVLSLGMMRSRYSPQNISLDQIPDSGQRDLANLVDKALSLGMNHLETARNYGTSERQLAPILDRYERDSFLLQTKVRPEDDPEVFTANVLDSLNRLGQKRVDLLALHGLNNHHSLWQICRPGGCLAAARKLQAQGKVDWVGFSGHGDLEILLKGIAHQENGGFDYMNLHWYTVFQRNTPALEAAEAQNMGVFIISPTDKGGMLQSPPECLKKICAPFTPIQFNDLLCLQRPEVHTISVGAAQLSDFNDHLNSLTLLNDHETVQGIYQQWEQLMEAATGHARPDALWQSFPTWQQTPGYINIGLVLWLYNLAQGWNLLEFSRRRYKMLGQDMPWVPGLDGAAARRYDLGGVAEQAGMPVEELIGVLEKAHALLGGPR</sequence>
<evidence type="ECO:0000313" key="4">
    <source>
        <dbReference type="Proteomes" id="UP000287853"/>
    </source>
</evidence>
<accession>A0A444IV10</accession>
<feature type="domain" description="NADP-dependent oxidoreductase" evidence="2">
    <location>
        <begin position="64"/>
        <end position="239"/>
    </location>
</feature>
<evidence type="ECO:0000256" key="1">
    <source>
        <dbReference type="SAM" id="MobiDB-lite"/>
    </source>
</evidence>
<name>A0A444IV10_9BACT</name>
<dbReference type="PANTHER" id="PTHR43312">
    <property type="entry name" value="D-THREO-ALDOSE 1-DEHYDROGENASE"/>
    <property type="match status" value="1"/>
</dbReference>
<evidence type="ECO:0000259" key="2">
    <source>
        <dbReference type="Pfam" id="PF00248"/>
    </source>
</evidence>
<dbReference type="Gene3D" id="3.20.20.100">
    <property type="entry name" value="NADP-dependent oxidoreductase domain"/>
    <property type="match status" value="1"/>
</dbReference>
<dbReference type="PANTHER" id="PTHR43312:SF2">
    <property type="entry name" value="OXIDOREDUCTASE"/>
    <property type="match status" value="1"/>
</dbReference>
<keyword evidence="4" id="KW-1185">Reference proteome</keyword>
<organism evidence="3 4">
    <name type="scientific">Candidatus Electrothrix aarhusensis</name>
    <dbReference type="NCBI Taxonomy" id="1859131"/>
    <lineage>
        <taxon>Bacteria</taxon>
        <taxon>Pseudomonadati</taxon>
        <taxon>Thermodesulfobacteriota</taxon>
        <taxon>Desulfobulbia</taxon>
        <taxon>Desulfobulbales</taxon>
        <taxon>Desulfobulbaceae</taxon>
        <taxon>Candidatus Electrothrix</taxon>
    </lineage>
</organism>
<reference evidence="3 4" key="1">
    <citation type="submission" date="2017-01" db="EMBL/GenBank/DDBJ databases">
        <title>The cable genome- insights into the physiology and evolution of filamentous bacteria capable of sulfide oxidation via long distance electron transfer.</title>
        <authorList>
            <person name="Schreiber L."/>
            <person name="Bjerg J.T."/>
            <person name="Boggild A."/>
            <person name="Van De Vossenberg J."/>
            <person name="Meysman F."/>
            <person name="Nielsen L.P."/>
            <person name="Schramm A."/>
            <person name="Kjeldsen K.U."/>
        </authorList>
    </citation>
    <scope>NUCLEOTIDE SEQUENCE [LARGE SCALE GENOMIC DNA]</scope>
    <source>
        <strain evidence="3">MCF</strain>
    </source>
</reference>
<dbReference type="EMBL" id="MTKO01000090">
    <property type="protein sequence ID" value="RWX44714.1"/>
    <property type="molecule type" value="Genomic_DNA"/>
</dbReference>
<dbReference type="Pfam" id="PF00248">
    <property type="entry name" value="Aldo_ket_red"/>
    <property type="match status" value="1"/>
</dbReference>
<protein>
    <recommendedName>
        <fullName evidence="2">NADP-dependent oxidoreductase domain-containing protein</fullName>
    </recommendedName>
</protein>
<evidence type="ECO:0000313" key="3">
    <source>
        <dbReference type="EMBL" id="RWX44714.1"/>
    </source>
</evidence>
<dbReference type="SUPFAM" id="SSF51430">
    <property type="entry name" value="NAD(P)-linked oxidoreductase"/>
    <property type="match status" value="1"/>
</dbReference>
<dbReference type="InterPro" id="IPR053135">
    <property type="entry name" value="AKR2_Oxidoreductase"/>
</dbReference>
<dbReference type="InterPro" id="IPR023210">
    <property type="entry name" value="NADP_OxRdtase_dom"/>
</dbReference>